<evidence type="ECO:0000313" key="19">
    <source>
        <dbReference type="EMBL" id="AIX25074.1"/>
    </source>
</evidence>
<evidence type="ECO:0000313" key="7">
    <source>
        <dbReference type="EMBL" id="AIX16200.1"/>
    </source>
</evidence>
<dbReference type="Proteomes" id="UP000185346">
    <property type="component" value="Segment"/>
</dbReference>
<evidence type="ECO:0000313" key="9">
    <source>
        <dbReference type="EMBL" id="AIX18664.1"/>
    </source>
</evidence>
<evidence type="ECO:0000313" key="17">
    <source>
        <dbReference type="EMBL" id="AIX24638.1"/>
    </source>
</evidence>
<dbReference type="EMBL" id="KJ019080">
    <property type="protein sequence ID" value="AIX26375.1"/>
    <property type="molecule type" value="Genomic_DNA"/>
</dbReference>
<organism evidence="17 51">
    <name type="scientific">Synechococcus phage ACG-2014d</name>
    <dbReference type="NCBI Taxonomy" id="1493509"/>
    <lineage>
        <taxon>Viruses</taxon>
        <taxon>Duplodnaviria</taxon>
        <taxon>Heunggongvirae</taxon>
        <taxon>Uroviricota</taxon>
        <taxon>Caudoviricetes</taxon>
        <taxon>Pantevenvirales</taxon>
        <taxon>Kyanoviridae</taxon>
        <taxon>Lowelvirus</taxon>
        <taxon>Lowelvirus tuscon4d</taxon>
    </lineage>
</organism>
<keyword evidence="50" id="KW-1185">Reference proteome</keyword>
<dbReference type="EMBL" id="KJ019062">
    <property type="protein sequence ID" value="AIX22412.1"/>
    <property type="molecule type" value="Genomic_DNA"/>
</dbReference>
<dbReference type="EMBL" id="KJ019083">
    <property type="protein sequence ID" value="AIX27011.1"/>
    <property type="molecule type" value="Genomic_DNA"/>
</dbReference>
<evidence type="ECO:0000313" key="43">
    <source>
        <dbReference type="EMBL" id="AIX40659.1"/>
    </source>
</evidence>
<dbReference type="EMBL" id="KJ019140">
    <property type="protein sequence ID" value="AIX40659.1"/>
    <property type="molecule type" value="Genomic_DNA"/>
</dbReference>
<dbReference type="Proteomes" id="UP000185347">
    <property type="component" value="Segment"/>
</dbReference>
<gene>
    <name evidence="41" type="ORF">Syn7803C102_78</name>
    <name evidence="42" type="ORF">Syn7803C108_79</name>
    <name evidence="43" type="ORF">Syn7803C109_78</name>
    <name evidence="44" type="ORF">Syn7803C35_78</name>
    <name evidence="45" type="ORF">Syn7803C37_79</name>
    <name evidence="46" type="ORF">Syn7803C39_78</name>
    <name evidence="47" type="ORF">Syn7803C40_78</name>
    <name evidence="2" type="ORF">Syn7803C45_79</name>
    <name evidence="3" type="ORF">Syn7803C46_78</name>
    <name evidence="4" type="ORF">Syn7803C48_78</name>
    <name evidence="5" type="ORF">Syn7803C49_78</name>
    <name evidence="6" type="ORF">Syn7803C54_78</name>
    <name evidence="7" type="ORF">Syn7803C55_75</name>
    <name evidence="8" type="ORF">Syn7803C57_78</name>
    <name evidence="9" type="ORF">Syn7803C72_78</name>
    <name evidence="10" type="ORF">Syn7803C73_78</name>
    <name evidence="11" type="ORF">Syn7803C75_79</name>
    <name evidence="12" type="ORF">Syn7803C77_78</name>
    <name evidence="13" type="ORF">Syn7803C88_78</name>
    <name evidence="14" type="ORF">Syn7803C89_78</name>
    <name evidence="15" type="ORF">Syn7803C93_78</name>
    <name evidence="16" type="ORF">Syn7803US104_79</name>
    <name evidence="17" type="ORF">Syn7803US108_78</name>
    <name evidence="18" type="ORF">Syn7803US109_79</name>
    <name evidence="19" type="ORF">Syn7803US110_78</name>
    <name evidence="20" type="ORF">Syn7803US111_78</name>
    <name evidence="21" type="ORF">Syn7803US113_78</name>
    <name evidence="22" type="ORF">Syn7803US114_78</name>
    <name evidence="23" type="ORF">Syn7803US115_77</name>
    <name evidence="24" type="ORF">Syn7803US116_78</name>
    <name evidence="25" type="ORF">Syn7803US122_78</name>
    <name evidence="26" type="ORF">Syn7803US59_78</name>
    <name evidence="27" type="ORF">Syn7803US5_79</name>
    <name evidence="28" type="ORF">Syn7803US61_77</name>
    <name evidence="29" type="ORF">Syn7803US63_77</name>
    <name evidence="30" type="ORF">Syn7803US64_78</name>
    <name evidence="31" type="ORF">Syn7803US65_80</name>
    <name evidence="32" type="ORF">Syn7803US71_78</name>
    <name evidence="33" type="ORF">Syn7803US78_78</name>
    <name evidence="34" type="ORF">Syn7803US80_80</name>
    <name evidence="35" type="ORF">Syn7803US82_78</name>
    <name evidence="36" type="ORF">Syn7803US83_78</name>
    <name evidence="37" type="ORF">Syn7803US85_78</name>
    <name evidence="38" type="ORF">Syn7803US89_78</name>
    <name evidence="39" type="ORF">Syn7803US94_78</name>
    <name evidence="40" type="ORF">Syn7803US95_79</name>
</gene>
<dbReference type="EMBL" id="KJ019070">
    <property type="protein sequence ID" value="AIX24204.1"/>
    <property type="molecule type" value="Genomic_DNA"/>
</dbReference>
<dbReference type="Proteomes" id="UP000185348">
    <property type="component" value="Segment"/>
</dbReference>
<dbReference type="EMBL" id="KJ019118">
    <property type="protein sequence ID" value="AIX35841.1"/>
    <property type="molecule type" value="Genomic_DNA"/>
</dbReference>
<evidence type="ECO:0000313" key="50">
    <source>
        <dbReference type="Proteomes" id="UP000185365"/>
    </source>
</evidence>
<evidence type="ECO:0000256" key="1">
    <source>
        <dbReference type="SAM" id="Coils"/>
    </source>
</evidence>
<dbReference type="Proteomes" id="UP000185355">
    <property type="component" value="Segment"/>
</dbReference>
<dbReference type="EMBL" id="KJ019120">
    <property type="protein sequence ID" value="AIX36280.1"/>
    <property type="molecule type" value="Genomic_DNA"/>
</dbReference>
<protein>
    <submittedName>
        <fullName evidence="17">Uncharacterized protein</fullName>
    </submittedName>
</protein>
<dbReference type="Proteomes" id="UP000033003">
    <property type="component" value="Segment"/>
</dbReference>
<dbReference type="Proteomes" id="UP000185370">
    <property type="component" value="Segment"/>
</dbReference>
<dbReference type="Proteomes" id="UP000185369">
    <property type="component" value="Segment"/>
</dbReference>
<dbReference type="EMBL" id="KJ019048">
    <property type="protein sequence ID" value="AIX19101.1"/>
    <property type="molecule type" value="Genomic_DNA"/>
</dbReference>
<evidence type="ECO:0000313" key="14">
    <source>
        <dbReference type="EMBL" id="AIX21183.1"/>
    </source>
</evidence>
<dbReference type="EMBL" id="KJ019164">
    <property type="protein sequence ID" value="AIX46777.1"/>
    <property type="molecule type" value="Genomic_DNA"/>
</dbReference>
<dbReference type="Proteomes" id="UP000185371">
    <property type="component" value="Segment"/>
</dbReference>
<dbReference type="EMBL" id="KJ019127">
    <property type="protein sequence ID" value="AIX37860.1"/>
    <property type="molecule type" value="Genomic_DNA"/>
</dbReference>
<dbReference type="Proteomes" id="UP000185351">
    <property type="component" value="Segment"/>
</dbReference>
<evidence type="ECO:0000313" key="37">
    <source>
        <dbReference type="EMBL" id="AIX37860.1"/>
    </source>
</evidence>
<dbReference type="Proteomes" id="UP000185372">
    <property type="component" value="Genome"/>
</dbReference>
<dbReference type="Proteomes" id="UP000185354">
    <property type="component" value="Segment"/>
</dbReference>
<dbReference type="EMBL" id="KJ019136">
    <property type="protein sequence ID" value="AIX39804.1"/>
    <property type="molecule type" value="Genomic_DNA"/>
</dbReference>
<dbReference type="Proteomes" id="UP000185367">
    <property type="component" value="Segment"/>
</dbReference>
<dbReference type="Proteomes" id="UP000185381">
    <property type="component" value="Genome"/>
</dbReference>
<evidence type="ECO:0000313" key="42">
    <source>
        <dbReference type="EMBL" id="AIX40441.1"/>
    </source>
</evidence>
<dbReference type="EMBL" id="KJ019139">
    <property type="protein sequence ID" value="AIX40441.1"/>
    <property type="molecule type" value="Genomic_DNA"/>
</dbReference>
<dbReference type="EMBL" id="KJ019126">
    <property type="protein sequence ID" value="AIX37642.1"/>
    <property type="molecule type" value="Genomic_DNA"/>
</dbReference>
<evidence type="ECO:0000313" key="46">
    <source>
        <dbReference type="EMBL" id="AIX46777.1"/>
    </source>
</evidence>
<dbReference type="EMBL" id="KJ019057">
    <property type="protein sequence ID" value="AIX21183.1"/>
    <property type="molecule type" value="Genomic_DNA"/>
</dbReference>
<dbReference type="EMBL" id="KJ019124">
    <property type="protein sequence ID" value="AIX37206.1"/>
    <property type="molecule type" value="Genomic_DNA"/>
</dbReference>
<dbReference type="EMBL" id="KJ019028">
    <property type="protein sequence ID" value="AIX14690.1"/>
    <property type="molecule type" value="Genomic_DNA"/>
</dbReference>
<dbReference type="EMBL" id="KJ019074">
    <property type="protein sequence ID" value="AIX25074.1"/>
    <property type="molecule type" value="Genomic_DNA"/>
</dbReference>
<dbReference type="EMBL" id="KJ019162">
    <property type="protein sequence ID" value="AIX46352.1"/>
    <property type="molecule type" value="Genomic_DNA"/>
</dbReference>
<dbReference type="Proteomes" id="UP000220606">
    <property type="component" value="Segment"/>
</dbReference>
<dbReference type="Proteomes" id="UP000185364">
    <property type="component" value="Segment"/>
</dbReference>
<evidence type="ECO:0000313" key="24">
    <source>
        <dbReference type="EMBL" id="AIX26375.1"/>
    </source>
</evidence>
<evidence type="ECO:0000313" key="39">
    <source>
        <dbReference type="EMBL" id="AIX38510.1"/>
    </source>
</evidence>
<evidence type="ECO:0000313" key="4">
    <source>
        <dbReference type="EMBL" id="AIX15336.1"/>
    </source>
</evidence>
<dbReference type="Proteomes" id="UP000185352">
    <property type="component" value="Segment"/>
</dbReference>
<dbReference type="GeneID" id="24171489"/>
<dbReference type="EMBL" id="KJ019034">
    <property type="protein sequence ID" value="AIX15983.1"/>
    <property type="molecule type" value="Genomic_DNA"/>
</dbReference>
<dbReference type="Proteomes" id="UP000185360">
    <property type="component" value="Genome"/>
</dbReference>
<dbReference type="EMBL" id="KJ019079">
    <property type="protein sequence ID" value="AIX26157.1"/>
    <property type="molecule type" value="Genomic_DNA"/>
</dbReference>
<evidence type="ECO:0000313" key="15">
    <source>
        <dbReference type="EMBL" id="AIX22412.1"/>
    </source>
</evidence>
<dbReference type="EMBL" id="KJ019029">
    <property type="protein sequence ID" value="AIX14909.1"/>
    <property type="molecule type" value="Genomic_DNA"/>
</dbReference>
<dbReference type="Proteomes" id="UP000185350">
    <property type="component" value="Segment"/>
</dbReference>
<evidence type="ECO:0000313" key="28">
    <source>
        <dbReference type="EMBL" id="AIX35201.1"/>
    </source>
</evidence>
<dbReference type="EMBL" id="KJ019036">
    <property type="protein sequence ID" value="AIX16385.1"/>
    <property type="molecule type" value="Genomic_DNA"/>
</dbReference>
<dbReference type="Proteomes" id="UP000185384">
    <property type="component" value="Segment"/>
</dbReference>
<dbReference type="RefSeq" id="YP_009133421.1">
    <property type="nucleotide sequence ID" value="NC_026923.1"/>
</dbReference>
<evidence type="ECO:0000313" key="47">
    <source>
        <dbReference type="EMBL" id="AIX46994.1"/>
    </source>
</evidence>
<evidence type="ECO:0000313" key="8">
    <source>
        <dbReference type="EMBL" id="AIX16385.1"/>
    </source>
</evidence>
<dbReference type="Proteomes" id="UP000185382">
    <property type="component" value="Segment"/>
</dbReference>
<dbReference type="Proteomes" id="UP000185380">
    <property type="component" value="Segment"/>
</dbReference>
<dbReference type="Proteomes" id="UP000185349">
    <property type="component" value="Segment"/>
</dbReference>
<dbReference type="EMBL" id="KJ019125">
    <property type="protein sequence ID" value="AIX37424.1"/>
    <property type="molecule type" value="Genomic_DNA"/>
</dbReference>
<dbReference type="EMBL" id="KJ019031">
    <property type="protein sequence ID" value="AIX15336.1"/>
    <property type="molecule type" value="Genomic_DNA"/>
</dbReference>
<dbReference type="Proteomes" id="UP000185363">
    <property type="component" value="Segment"/>
</dbReference>
<dbReference type="EMBL" id="KJ019050">
    <property type="protein sequence ID" value="AIX19535.1"/>
    <property type="molecule type" value="Genomic_DNA"/>
</dbReference>
<evidence type="ECO:0000313" key="6">
    <source>
        <dbReference type="EMBL" id="AIX15983.1"/>
    </source>
</evidence>
<dbReference type="Proteomes" id="UP000185378">
    <property type="component" value="Segment"/>
</dbReference>
<dbReference type="EMBL" id="KJ019047">
    <property type="protein sequence ID" value="AIX18882.1"/>
    <property type="molecule type" value="Genomic_DNA"/>
</dbReference>
<evidence type="ECO:0000313" key="16">
    <source>
        <dbReference type="EMBL" id="AIX24204.1"/>
    </source>
</evidence>
<evidence type="ECO:0000313" key="22">
    <source>
        <dbReference type="EMBL" id="AIX25940.1"/>
    </source>
</evidence>
<evidence type="ECO:0000313" key="20">
    <source>
        <dbReference type="EMBL" id="AIX25293.1"/>
    </source>
</evidence>
<evidence type="ECO:0000313" key="27">
    <source>
        <dbReference type="EMBL" id="AIX34777.1"/>
    </source>
</evidence>
<evidence type="ECO:0000313" key="40">
    <source>
        <dbReference type="EMBL" id="AIX38729.1"/>
    </source>
</evidence>
<dbReference type="EMBL" id="KJ019035">
    <property type="protein sequence ID" value="AIX16200.1"/>
    <property type="molecule type" value="Genomic_DNA"/>
</dbReference>
<dbReference type="EMBL" id="KJ019165">
    <property type="protein sequence ID" value="AIX46994.1"/>
    <property type="molecule type" value="Genomic_DNA"/>
</dbReference>
<evidence type="ECO:0000313" key="33">
    <source>
        <dbReference type="EMBL" id="AIX36497.1"/>
    </source>
</evidence>
<dbReference type="Proteomes" id="UP000185377">
    <property type="component" value="Segment"/>
</dbReference>
<dbReference type="Proteomes" id="UP000185359">
    <property type="component" value="Segment"/>
</dbReference>
<dbReference type="EMBL" id="KJ019115">
    <property type="protein sequence ID" value="AIX35201.1"/>
    <property type="molecule type" value="Genomic_DNA"/>
</dbReference>
<dbReference type="EMBL" id="KJ019131">
    <property type="protein sequence ID" value="AIX38729.1"/>
    <property type="molecule type" value="Genomic_DNA"/>
</dbReference>
<dbReference type="OrthoDB" id="26813at10239"/>
<evidence type="ECO:0000313" key="12">
    <source>
        <dbReference type="EMBL" id="AIX19535.1"/>
    </source>
</evidence>
<dbReference type="Proteomes" id="UP000185375">
    <property type="component" value="Segment"/>
</dbReference>
<dbReference type="EMBL" id="KJ019119">
    <property type="protein sequence ID" value="AIX36062.1"/>
    <property type="molecule type" value="Genomic_DNA"/>
</dbReference>
<proteinExistence type="predicted"/>
<evidence type="ECO:0000313" key="41">
    <source>
        <dbReference type="EMBL" id="AIX39804.1"/>
    </source>
</evidence>
<dbReference type="EMBL" id="KJ019117">
    <property type="protein sequence ID" value="AIX35623.1"/>
    <property type="molecule type" value="Genomic_DNA"/>
</dbReference>
<evidence type="ECO:0000313" key="35">
    <source>
        <dbReference type="EMBL" id="AIX37424.1"/>
    </source>
</evidence>
<dbReference type="EMBL" id="KJ019112">
    <property type="protein sequence ID" value="AIX34557.1"/>
    <property type="molecule type" value="Genomic_DNA"/>
</dbReference>
<dbReference type="Proteomes" id="UP000185362">
    <property type="component" value="Segment"/>
</dbReference>
<evidence type="ECO:0000313" key="36">
    <source>
        <dbReference type="EMBL" id="AIX37642.1"/>
    </source>
</evidence>
<dbReference type="Proteomes" id="UP000185376">
    <property type="component" value="Segment"/>
</dbReference>
<dbReference type="EMBL" id="KJ019121">
    <property type="protein sequence ID" value="AIX36497.1"/>
    <property type="molecule type" value="Genomic_DNA"/>
</dbReference>
<evidence type="ECO:0000313" key="38">
    <source>
        <dbReference type="EMBL" id="AIX38293.1"/>
    </source>
</evidence>
<evidence type="ECO:0000313" key="44">
    <source>
        <dbReference type="EMBL" id="AIX45915.1"/>
    </source>
</evidence>
<evidence type="ECO:0000313" key="49">
    <source>
        <dbReference type="Proteomes" id="UP000185343"/>
    </source>
</evidence>
<dbReference type="Proteomes" id="UP000185361">
    <property type="component" value="Segment"/>
</dbReference>
<dbReference type="Proteomes" id="UP000185345">
    <property type="component" value="Segment"/>
</dbReference>
<dbReference type="EMBL" id="KJ019130">
    <property type="protein sequence ID" value="AIX38510.1"/>
    <property type="molecule type" value="Genomic_DNA"/>
</dbReference>
<dbReference type="EMBL" id="KJ019073">
    <property type="protein sequence ID" value="AIX24857.1"/>
    <property type="molecule type" value="Genomic_DNA"/>
</dbReference>
<keyword evidence="1" id="KW-0175">Coiled coil</keyword>
<dbReference type="Proteomes" id="UP000185358">
    <property type="component" value="Segment"/>
</dbReference>
<evidence type="ECO:0000313" key="5">
    <source>
        <dbReference type="EMBL" id="AIX15554.1"/>
    </source>
</evidence>
<evidence type="ECO:0000313" key="26">
    <source>
        <dbReference type="EMBL" id="AIX34557.1"/>
    </source>
</evidence>
<dbReference type="Proteomes" id="UP000185368">
    <property type="component" value="Segment"/>
</dbReference>
<dbReference type="EMBL" id="KJ019075">
    <property type="protein sequence ID" value="AIX25293.1"/>
    <property type="molecule type" value="Genomic_DNA"/>
</dbReference>
<dbReference type="Proteomes" id="UP000185344">
    <property type="component" value="Segment"/>
</dbReference>
<dbReference type="EMBL" id="KJ019072">
    <property type="protein sequence ID" value="AIX24638.1"/>
    <property type="molecule type" value="Genomic_DNA"/>
</dbReference>
<evidence type="ECO:0000313" key="2">
    <source>
        <dbReference type="EMBL" id="AIX14690.1"/>
    </source>
</evidence>
<dbReference type="EMBL" id="KJ019056">
    <property type="protein sequence ID" value="AIX20966.1"/>
    <property type="molecule type" value="Genomic_DNA"/>
</dbReference>
<evidence type="ECO:0000313" key="51">
    <source>
        <dbReference type="Proteomes" id="UP000185382"/>
    </source>
</evidence>
<evidence type="ECO:0000313" key="34">
    <source>
        <dbReference type="EMBL" id="AIX37206.1"/>
    </source>
</evidence>
<dbReference type="Proteomes" id="UP000185379">
    <property type="component" value="Segment"/>
</dbReference>
<evidence type="ECO:0000313" key="32">
    <source>
        <dbReference type="EMBL" id="AIX36280.1"/>
    </source>
</evidence>
<reference evidence="48 49" key="1">
    <citation type="submission" date="2013-12" db="EMBL/GenBank/DDBJ databases">
        <title>Ecological redundancy of diverse viral populations within a natural community.</title>
        <authorList>
            <person name="Gregory A.C."/>
            <person name="LaButti K."/>
            <person name="Copeland A."/>
            <person name="Woyke T."/>
            <person name="Sullivan M.B."/>
        </authorList>
    </citation>
    <scope>NUCLEOTIDE SEQUENCE [LARGE SCALE GENOMIC DNA]</scope>
    <source>
        <strain evidence="41">Syn7803C102</strain>
        <strain evidence="42">Syn7803C108</strain>
        <strain evidence="43">Syn7803C109</strain>
        <strain evidence="44">Syn7803C35</strain>
        <strain evidence="45">Syn7803C37</strain>
        <strain evidence="46">Syn7803C39</strain>
        <strain evidence="47">Syn7803C40</strain>
        <strain evidence="2">Syn7803C45</strain>
        <strain evidence="3">Syn7803C46</strain>
        <strain evidence="4">Syn7803C48</strain>
        <strain evidence="5">Syn7803C49</strain>
        <strain evidence="6">Syn7803C54</strain>
        <strain evidence="7">Syn7803C55</strain>
        <strain evidence="8">Syn7803C57</strain>
        <strain evidence="9">Syn7803C72</strain>
        <strain evidence="10">Syn7803C73</strain>
        <strain evidence="11">Syn7803C75</strain>
        <strain evidence="12">Syn7803C77</strain>
        <strain evidence="13">Syn7803C88</strain>
        <strain evidence="14">Syn7803C89</strain>
        <strain evidence="15">Syn7803C93</strain>
        <strain evidence="16">Syn7803US104</strain>
        <strain evidence="17">Syn7803US108</strain>
        <strain evidence="18">Syn7803US109</strain>
        <strain evidence="19">Syn7803US110</strain>
        <strain evidence="20">Syn7803US111</strain>
        <strain evidence="21">Syn7803US113</strain>
        <strain evidence="22">Syn7803US114</strain>
        <strain evidence="23">Syn7803US115</strain>
        <strain evidence="24">Syn7803US116</strain>
        <strain evidence="25">Syn7803US122</strain>
        <strain evidence="27">Syn7803US5</strain>
        <strain evidence="26">Syn7803US59</strain>
        <strain evidence="28">Syn7803US61</strain>
        <strain evidence="29">Syn7803US63</strain>
        <strain evidence="30">Syn7803US64</strain>
        <strain evidence="31">Syn7803US65</strain>
        <strain evidence="32">Syn7803US71</strain>
        <strain evidence="33">Syn7803US78</strain>
        <strain evidence="34">Syn7803US80</strain>
        <strain evidence="35">Syn7803US82</strain>
        <strain evidence="36">Syn7803US83</strain>
        <strain evidence="37">Syn7803US85</strain>
        <strain evidence="38">Syn7803US89</strain>
        <strain evidence="39">Syn7803US94</strain>
        <strain evidence="40">Syn7803US95</strain>
    </source>
</reference>
<dbReference type="Proteomes" id="UP000185374">
    <property type="component" value="Segment"/>
</dbReference>
<evidence type="ECO:0000313" key="18">
    <source>
        <dbReference type="EMBL" id="AIX24857.1"/>
    </source>
</evidence>
<evidence type="ECO:0000313" key="25">
    <source>
        <dbReference type="EMBL" id="AIX27011.1"/>
    </source>
</evidence>
<dbReference type="EMBL" id="KJ019129">
    <property type="protein sequence ID" value="AIX38293.1"/>
    <property type="molecule type" value="Genomic_DNA"/>
</dbReference>
<dbReference type="EMBL" id="KJ019077">
    <property type="protein sequence ID" value="AIX25722.1"/>
    <property type="molecule type" value="Genomic_DNA"/>
</dbReference>
<dbReference type="KEGG" id="vg:24171489"/>
<dbReference type="EMBL" id="KJ019032">
    <property type="protein sequence ID" value="AIX15554.1"/>
    <property type="molecule type" value="Genomic_DNA"/>
</dbReference>
<dbReference type="Proteomes" id="UP000185343">
    <property type="component" value="Segment"/>
</dbReference>
<dbReference type="Proteomes" id="UP000185373">
    <property type="component" value="Segment"/>
</dbReference>
<accession>A0A0E3HE15</accession>
<evidence type="ECO:0000313" key="11">
    <source>
        <dbReference type="EMBL" id="AIX19101.1"/>
    </source>
</evidence>
<evidence type="ECO:0000313" key="29">
    <source>
        <dbReference type="EMBL" id="AIX35623.1"/>
    </source>
</evidence>
<dbReference type="EMBL" id="KJ019113">
    <property type="protein sequence ID" value="AIX34777.1"/>
    <property type="molecule type" value="Genomic_DNA"/>
</dbReference>
<name>A0A0E3HE15_9CAUD</name>
<dbReference type="EMBL" id="KJ019160">
    <property type="protein sequence ID" value="AIX45915.1"/>
    <property type="molecule type" value="Genomic_DNA"/>
</dbReference>
<dbReference type="Proteomes" id="UP000185353">
    <property type="component" value="Segment"/>
</dbReference>
<sequence>MTVEKVTQEDMLAQFKERYETLIKENAQLAEKVKQNEMQALKLQGAIETLTYIADSGEEESPSEETEE</sequence>
<feature type="coiled-coil region" evidence="1">
    <location>
        <begin position="12"/>
        <end position="44"/>
    </location>
</feature>
<dbReference type="Proteomes" id="UP000185356">
    <property type="component" value="Segment"/>
</dbReference>
<evidence type="ECO:0000313" key="10">
    <source>
        <dbReference type="EMBL" id="AIX18882.1"/>
    </source>
</evidence>
<dbReference type="Proteomes" id="UP000185357">
    <property type="component" value="Segment"/>
</dbReference>
<evidence type="ECO:0000313" key="48">
    <source>
        <dbReference type="Proteomes" id="UP000033003"/>
    </source>
</evidence>
<evidence type="ECO:0000313" key="23">
    <source>
        <dbReference type="EMBL" id="AIX26157.1"/>
    </source>
</evidence>
<dbReference type="Proteomes" id="UP000185383">
    <property type="component" value="Segment"/>
</dbReference>
<evidence type="ECO:0000313" key="30">
    <source>
        <dbReference type="EMBL" id="AIX35841.1"/>
    </source>
</evidence>
<evidence type="ECO:0000313" key="13">
    <source>
        <dbReference type="EMBL" id="AIX20966.1"/>
    </source>
</evidence>
<evidence type="ECO:0000313" key="3">
    <source>
        <dbReference type="EMBL" id="AIX14909.1"/>
    </source>
</evidence>
<dbReference type="EMBL" id="KJ019078">
    <property type="protein sequence ID" value="AIX25940.1"/>
    <property type="molecule type" value="Genomic_DNA"/>
</dbReference>
<evidence type="ECO:0000313" key="45">
    <source>
        <dbReference type="EMBL" id="AIX46352.1"/>
    </source>
</evidence>
<dbReference type="Proteomes" id="UP000185366">
    <property type="component" value="Segment"/>
</dbReference>
<evidence type="ECO:0000313" key="21">
    <source>
        <dbReference type="EMBL" id="AIX25722.1"/>
    </source>
</evidence>
<dbReference type="Proteomes" id="UP000185385">
    <property type="component" value="Segment"/>
</dbReference>
<dbReference type="Proteomes" id="UP000185386">
    <property type="component" value="Segment"/>
</dbReference>
<dbReference type="EMBL" id="KJ019046">
    <property type="protein sequence ID" value="AIX18664.1"/>
    <property type="molecule type" value="Genomic_DNA"/>
</dbReference>
<dbReference type="Proteomes" id="UP000185365">
    <property type="component" value="Segment"/>
</dbReference>
<evidence type="ECO:0000313" key="31">
    <source>
        <dbReference type="EMBL" id="AIX36062.1"/>
    </source>
</evidence>